<dbReference type="SUPFAM" id="SSF50965">
    <property type="entry name" value="Galactose oxidase, central domain"/>
    <property type="match status" value="1"/>
</dbReference>
<dbReference type="AlphaFoldDB" id="A0A2M9ASB0"/>
<dbReference type="SUPFAM" id="SSF69322">
    <property type="entry name" value="Tricorn protease domain 2"/>
    <property type="match status" value="1"/>
</dbReference>
<dbReference type="NCBIfam" id="TIGR04183">
    <property type="entry name" value="Por_Secre_tail"/>
    <property type="match status" value="1"/>
</dbReference>
<proteinExistence type="predicted"/>
<dbReference type="OrthoDB" id="9805017at2"/>
<protein>
    <submittedName>
        <fullName evidence="3">Putative delta-60 repeat protein/predicted secreted protein (Por secretion system target)</fullName>
    </submittedName>
</protein>
<dbReference type="Pfam" id="PF18962">
    <property type="entry name" value="Por_Secre_tail"/>
    <property type="match status" value="1"/>
</dbReference>
<feature type="domain" description="Secretion system C-terminal sorting" evidence="2">
    <location>
        <begin position="747"/>
        <end position="817"/>
    </location>
</feature>
<comment type="caution">
    <text evidence="3">The sequence shown here is derived from an EMBL/GenBank/DDBJ whole genome shotgun (WGS) entry which is preliminary data.</text>
</comment>
<dbReference type="NCBIfam" id="TIGR02608">
    <property type="entry name" value="delta_60_rpt"/>
    <property type="match status" value="11"/>
</dbReference>
<dbReference type="InterPro" id="IPR026444">
    <property type="entry name" value="Secre_tail"/>
</dbReference>
<dbReference type="Gene3D" id="2.80.10.50">
    <property type="match status" value="6"/>
</dbReference>
<reference evidence="3 4" key="1">
    <citation type="submission" date="2017-11" db="EMBL/GenBank/DDBJ databases">
        <title>Genomic Encyclopedia of Archaeal and Bacterial Type Strains, Phase II (KMG-II): From Individual Species to Whole Genera.</title>
        <authorList>
            <person name="Goeker M."/>
        </authorList>
    </citation>
    <scope>NUCLEOTIDE SEQUENCE [LARGE SCALE GENOMIC DNA]</scope>
    <source>
        <strain evidence="3 4">DSM 11115</strain>
    </source>
</reference>
<dbReference type="EMBL" id="PGFA01000004">
    <property type="protein sequence ID" value="PJJ48588.1"/>
    <property type="molecule type" value="Genomic_DNA"/>
</dbReference>
<dbReference type="Pfam" id="PF17164">
    <property type="entry name" value="DUF5122"/>
    <property type="match status" value="10"/>
</dbReference>
<sequence>MKLLLSPFLLLGLAALPMSTAQGQALDLTFQTTALYQPAGTTAAVVQSDGKRVVLGNFTRTDAGVGTQLLVRYNADNTVDQAFFTNVTTLRGSISNVRVLASGKLLLIGDGTVTLNGVVRQDLLLLNADGTADPSFDAGLASGAGRARVSAVQTDGKILLGGTFVTYNNVPAQRIVRLLPTGEIDATFSAGTQFNDTVDELTLQPDGKILVGGAFDSPAAVARLLTNGTLDPSFSSPLKTDARISLIGVQPDGKILLSSSVFELNFLNGNKRILGRLLVNGTADPAFTGSDVSISSARTLNSNDASEFILQTDGRFVVPLTGSINGVPTNGLVRINTSGTRDNSFTSLLPGDITVTSLQREASGQLLVGGNGFRQSGRRNSLLVLGANGAAATTFNPVLLTDGALSSIVQQPDGKIVVGGRFDEANGVRANNLTRFNQDGSVDTSFPTQTANRFAVVKVGLQPDGKILACGTESVTGSAITQRLVRLLPSGEVDNTFQVPTDLEVTSFALQPSGAIVTSSFSSMSRLLADGQLDYSFAVSRPSGSIIALATQPDGKILVGGRFQGYNGAFLWALVRLLQDGNLDPTFSTPIQTTAETTISEILVQPDGKIVAGGWVNDTYPATRAFGLFRLLPSGATDNAFSATLPTVNGLTSVRGLALQPNGRILVATSNNTLLRRMPDGAIDNSFNDVLSNAVVEDIVVQPDGKILAAGSFTTVAGQPVVGLVRLMASNVLHVSNTQLEARTQAWPVPAHQTLNLSLDATAQPESVQLLDNLGRTVLTRKATQAELKLPLREVKAGVYLLRVNYTSGPVTRRVVVE</sequence>
<feature type="chain" id="PRO_5014695969" evidence="1">
    <location>
        <begin position="24"/>
        <end position="818"/>
    </location>
</feature>
<evidence type="ECO:0000313" key="4">
    <source>
        <dbReference type="Proteomes" id="UP000228535"/>
    </source>
</evidence>
<feature type="signal peptide" evidence="1">
    <location>
        <begin position="1"/>
        <end position="23"/>
    </location>
</feature>
<gene>
    <name evidence="3" type="ORF">CLV45_4297</name>
</gene>
<evidence type="ECO:0000256" key="1">
    <source>
        <dbReference type="SAM" id="SignalP"/>
    </source>
</evidence>
<organism evidence="3 4">
    <name type="scientific">Hymenobacter chitinivorans DSM 11115</name>
    <dbReference type="NCBI Taxonomy" id="1121954"/>
    <lineage>
        <taxon>Bacteria</taxon>
        <taxon>Pseudomonadati</taxon>
        <taxon>Bacteroidota</taxon>
        <taxon>Cytophagia</taxon>
        <taxon>Cytophagales</taxon>
        <taxon>Hymenobacteraceae</taxon>
        <taxon>Hymenobacter</taxon>
    </lineage>
</organism>
<evidence type="ECO:0000313" key="3">
    <source>
        <dbReference type="EMBL" id="PJJ48588.1"/>
    </source>
</evidence>
<dbReference type="Proteomes" id="UP000228535">
    <property type="component" value="Unassembled WGS sequence"/>
</dbReference>
<dbReference type="InterPro" id="IPR011043">
    <property type="entry name" value="Gal_Oxase/kelch_b-propeller"/>
</dbReference>
<dbReference type="SUPFAM" id="SSF101898">
    <property type="entry name" value="NHL repeat"/>
    <property type="match status" value="1"/>
</dbReference>
<dbReference type="InterPro" id="IPR013431">
    <property type="entry name" value="Delta_60_rpt"/>
</dbReference>
<evidence type="ECO:0000259" key="2">
    <source>
        <dbReference type="Pfam" id="PF18962"/>
    </source>
</evidence>
<keyword evidence="4" id="KW-1185">Reference proteome</keyword>
<accession>A0A2M9ASB0</accession>
<keyword evidence="1" id="KW-0732">Signal</keyword>
<name>A0A2M9ASB0_9BACT</name>